<organism evidence="2 3">
    <name type="scientific">Legionella jordanis</name>
    <dbReference type="NCBI Taxonomy" id="456"/>
    <lineage>
        <taxon>Bacteria</taxon>
        <taxon>Pseudomonadati</taxon>
        <taxon>Pseudomonadota</taxon>
        <taxon>Gammaproteobacteria</taxon>
        <taxon>Legionellales</taxon>
        <taxon>Legionellaceae</taxon>
        <taxon>Legionella</taxon>
    </lineage>
</organism>
<name>A0A0W0VGF0_9GAMM</name>
<dbReference type="Proteomes" id="UP000055035">
    <property type="component" value="Unassembled WGS sequence"/>
</dbReference>
<dbReference type="PATRIC" id="fig|456.5.peg.36"/>
<accession>A0A0W0VGF0</accession>
<dbReference type="Pfam" id="PF13645">
    <property type="entry name" value="YkuD_2"/>
    <property type="match status" value="1"/>
</dbReference>
<evidence type="ECO:0000256" key="1">
    <source>
        <dbReference type="SAM" id="SignalP"/>
    </source>
</evidence>
<keyword evidence="3" id="KW-1185">Reference proteome</keyword>
<keyword evidence="1" id="KW-0732">Signal</keyword>
<evidence type="ECO:0000313" key="3">
    <source>
        <dbReference type="Proteomes" id="UP000055035"/>
    </source>
</evidence>
<dbReference type="OrthoDB" id="9815195at2"/>
<evidence type="ECO:0008006" key="4">
    <source>
        <dbReference type="Google" id="ProtNLM"/>
    </source>
</evidence>
<evidence type="ECO:0000313" key="2">
    <source>
        <dbReference type="EMBL" id="KTD19237.1"/>
    </source>
</evidence>
<dbReference type="InterPro" id="IPR032676">
    <property type="entry name" value="YkuD_2"/>
</dbReference>
<dbReference type="EMBL" id="LNYJ01000001">
    <property type="protein sequence ID" value="KTD19237.1"/>
    <property type="molecule type" value="Genomic_DNA"/>
</dbReference>
<dbReference type="RefSeq" id="WP_058469632.1">
    <property type="nucleotide sequence ID" value="NZ_CAAAIC010000013.1"/>
</dbReference>
<reference evidence="2 3" key="1">
    <citation type="submission" date="2015-11" db="EMBL/GenBank/DDBJ databases">
        <title>Genomic analysis of 38 Legionella species identifies large and diverse effector repertoires.</title>
        <authorList>
            <person name="Burstein D."/>
            <person name="Amaro F."/>
            <person name="Zusman T."/>
            <person name="Lifshitz Z."/>
            <person name="Cohen O."/>
            <person name="Gilbert J.A."/>
            <person name="Pupko T."/>
            <person name="Shuman H.A."/>
            <person name="Segal G."/>
        </authorList>
    </citation>
    <scope>NUCLEOTIDE SEQUENCE [LARGE SCALE GENOMIC DNA]</scope>
    <source>
        <strain evidence="2 3">BL-540</strain>
    </source>
</reference>
<proteinExistence type="predicted"/>
<protein>
    <recommendedName>
        <fullName evidence="4">Murein L,D-transpeptidase catalytic domain family protein</fullName>
    </recommendedName>
</protein>
<feature type="chain" id="PRO_5006914793" description="Murein L,D-transpeptidase catalytic domain family protein" evidence="1">
    <location>
        <begin position="20"/>
        <end position="419"/>
    </location>
</feature>
<dbReference type="PANTHER" id="PTHR38477:SF1">
    <property type="entry name" value="MUREIN L,D-TRANSPEPTIDASE CATALYTIC DOMAIN FAMILY PROTEIN"/>
    <property type="match status" value="1"/>
</dbReference>
<gene>
    <name evidence="2" type="ORF">Ljor_0034</name>
</gene>
<feature type="signal peptide" evidence="1">
    <location>
        <begin position="1"/>
        <end position="19"/>
    </location>
</feature>
<dbReference type="STRING" id="456.Ljor_0034"/>
<sequence length="419" mass="48200">MKKKLLWMLAVISICFSQLSPSSLPQQKNIGQGNQLLAQLISPKPPYEYSGIPVTPMREIEAMLRKESPALSPAVANKVMTSLKCADRYNINHNEILTVIDYSLPSSEKRLWVFNLRQKKLLYHTYVSHGIRSGALLTKYFSNKYDSKASSIGVYTTEKSYHGRDGLSLQLAGLDSGFNDNAANRAVVMHGGWYVDEQFIKRYGRPGRSWGCPALPLDLTSSIINTIKDKSFLVIYYPSDNWFVKSKFLNCENFSRYESGVNLEDDVNPPLHESREGILYVDMNRNHSRQENEPVVVISSDRYEQIFHSRPPLERMLRRQINQKEYIALTESEFKRVMLDNQNASRESWQDIYFVVPDVKLQRGYYITQMRVVDLGTIEDVKFDSDSSARETSNGFTVKTSNKELNLRLTDQFIRWLGL</sequence>
<dbReference type="PANTHER" id="PTHR38477">
    <property type="entry name" value="HYPOTHETICAL EXPORTED PROTEIN"/>
    <property type="match status" value="1"/>
</dbReference>
<dbReference type="AlphaFoldDB" id="A0A0W0VGF0"/>
<comment type="caution">
    <text evidence="2">The sequence shown here is derived from an EMBL/GenBank/DDBJ whole genome shotgun (WGS) entry which is preliminary data.</text>
</comment>